<evidence type="ECO:0008006" key="3">
    <source>
        <dbReference type="Google" id="ProtNLM"/>
    </source>
</evidence>
<evidence type="ECO:0000313" key="2">
    <source>
        <dbReference type="EMBL" id="ABG07048.1"/>
    </source>
</evidence>
<accession>A0A5Q5BFS8</accession>
<keyword evidence="1" id="KW-0732">Signal</keyword>
<dbReference type="PROSITE" id="PS51257">
    <property type="entry name" value="PROKAR_LIPOPROTEIN"/>
    <property type="match status" value="1"/>
</dbReference>
<dbReference type="InterPro" id="IPR036514">
    <property type="entry name" value="SGNH_hydro_sf"/>
</dbReference>
<organism evidence="2">
    <name type="scientific">Mycobacterium sp. (strain MCS)</name>
    <dbReference type="NCBI Taxonomy" id="164756"/>
    <lineage>
        <taxon>Bacteria</taxon>
        <taxon>Bacillati</taxon>
        <taxon>Actinomycetota</taxon>
        <taxon>Actinomycetes</taxon>
        <taxon>Mycobacteriales</taxon>
        <taxon>Mycobacteriaceae</taxon>
        <taxon>Mycobacterium</taxon>
    </lineage>
</organism>
<sequence length="470" mass="50613" precursor="true">MYRLICALLVIAVVGTGCSAESTVSAQCSATAPVAGNASSVDSSAGKGGGAKLNGPQPAFDPARVILPSALYMVAGETYRLEYARIIASFEPNMDVTISGHERAATTCPTYWEYTPRGAESFPLSIVVKNGDGETVLSESRHVVVSARPSGGDLRHLSIGDSITRAGGYADMAVRTILGGQTVGTRTYDGTYFGEGRGGWTVKNYMNRVGDPAKGDSPFLFPVGVDGGKYLGNTSFWRDVTVGNSEGYDFRGFQAIARGWKGDGPYLFDSNGYPRSPTAGDVVIDPSQADGTQWRKFSGSTWMVLEPEPDIEFSFAKYLDRFASAYSAGLPTAISIMLGTVDFLSSLTDESWSAYRAGIDTLIESIRTWDEDVPIIIIAPPSGGPEEMWADRKVTGAEFNQRMIEHSRRLFAAYDTPEKHANNIYTISFLGTVSAENMADYVHPKDPDGHKQMAPWMAGMLAHLISEGSI</sequence>
<dbReference type="SUPFAM" id="SSF52266">
    <property type="entry name" value="SGNH hydrolase"/>
    <property type="match status" value="1"/>
</dbReference>
<reference evidence="2" key="1">
    <citation type="submission" date="2006-06" db="EMBL/GenBank/DDBJ databases">
        <title>Complete sequence of chromosome of Mycobacterium sp. MCS.</title>
        <authorList>
            <consortium name="US DOE Joint Genome Institute"/>
            <person name="Copeland A."/>
            <person name="Lucas S."/>
            <person name="Lapidus A."/>
            <person name="Barry K."/>
            <person name="Detter J.C."/>
            <person name="Glavina del Rio T."/>
            <person name="Hammon N."/>
            <person name="Israni S."/>
            <person name="Dalin E."/>
            <person name="Tice H."/>
            <person name="Pitluck S."/>
            <person name="Martinez M."/>
            <person name="Schmutz J."/>
            <person name="Larimer F."/>
            <person name="Land M."/>
            <person name="Hauser L."/>
            <person name="Kyrpides N."/>
            <person name="Kim E."/>
            <person name="Miller C.D."/>
            <person name="Hughes J.E."/>
            <person name="Anderson A.J."/>
            <person name="Sims R.C."/>
            <person name="Richardson P."/>
        </authorList>
    </citation>
    <scope>NUCLEOTIDE SEQUENCE [LARGE SCALE GENOMIC DNA]</scope>
    <source>
        <strain evidence="2">MCS</strain>
    </source>
</reference>
<dbReference type="Gene3D" id="3.40.50.1110">
    <property type="entry name" value="SGNH hydrolase"/>
    <property type="match status" value="1"/>
</dbReference>
<protein>
    <recommendedName>
        <fullName evidence="3">SGNH hydrolase-type esterase domain-containing protein</fullName>
    </recommendedName>
</protein>
<dbReference type="AlphaFoldDB" id="A0A5Q5BFS8"/>
<dbReference type="EMBL" id="CP000384">
    <property type="protein sequence ID" value="ABG07048.1"/>
    <property type="molecule type" value="Genomic_DNA"/>
</dbReference>
<feature type="chain" id="PRO_5038776293" description="SGNH hydrolase-type esterase domain-containing protein" evidence="1">
    <location>
        <begin position="20"/>
        <end position="470"/>
    </location>
</feature>
<name>A0A5Q5BFS8_MYCSS</name>
<dbReference type="KEGG" id="mmc:Mmcs_0933"/>
<dbReference type="CDD" id="cd00229">
    <property type="entry name" value="SGNH_hydrolase"/>
    <property type="match status" value="1"/>
</dbReference>
<proteinExistence type="predicted"/>
<feature type="signal peptide" evidence="1">
    <location>
        <begin position="1"/>
        <end position="19"/>
    </location>
</feature>
<evidence type="ECO:0000256" key="1">
    <source>
        <dbReference type="SAM" id="SignalP"/>
    </source>
</evidence>
<gene>
    <name evidence="2" type="ordered locus">Mmcs_0933</name>
</gene>